<dbReference type="RefSeq" id="WP_087669381.1">
    <property type="nucleotide sequence ID" value="NZ_FCNW02000031.1"/>
</dbReference>
<evidence type="ECO:0000313" key="2">
    <source>
        <dbReference type="EMBL" id="SAL54809.1"/>
    </source>
</evidence>
<reference evidence="2" key="1">
    <citation type="submission" date="2016-01" db="EMBL/GenBank/DDBJ databases">
        <authorList>
            <person name="Peeters C."/>
        </authorList>
    </citation>
    <scope>NUCLEOTIDE SEQUENCE [LARGE SCALE GENOMIC DNA]</scope>
    <source>
        <strain evidence="2">LMG 22934</strain>
    </source>
</reference>
<name>A0A158IEX8_9BURK</name>
<dbReference type="SUPFAM" id="SSF159888">
    <property type="entry name" value="YdhG-like"/>
    <property type="match status" value="1"/>
</dbReference>
<organism evidence="2 3">
    <name type="scientific">Caballeronia humi</name>
    <dbReference type="NCBI Taxonomy" id="326474"/>
    <lineage>
        <taxon>Bacteria</taxon>
        <taxon>Pseudomonadati</taxon>
        <taxon>Pseudomonadota</taxon>
        <taxon>Betaproteobacteria</taxon>
        <taxon>Burkholderiales</taxon>
        <taxon>Burkholderiaceae</taxon>
        <taxon>Caballeronia</taxon>
    </lineage>
</organism>
<sequence length="139" mass="15225">MNPSENIDKLIAGITDWRGKTFAGVRQCILETDAGIIEEWKWMGSPVWSLEGIIAVANAHKGKVKLTFANGASLLDPDKLFNAGLEGNQRRAIDFFEGDKISKRALKALVRAAIEFNQAKAKKKAPARASTKARKDSTL</sequence>
<dbReference type="Proteomes" id="UP000054977">
    <property type="component" value="Unassembled WGS sequence"/>
</dbReference>
<dbReference type="InterPro" id="IPR014922">
    <property type="entry name" value="YdhG-like"/>
</dbReference>
<dbReference type="STRING" id="326474.AWB65_04657"/>
<feature type="domain" description="YdhG-like" evidence="1">
    <location>
        <begin position="21"/>
        <end position="114"/>
    </location>
</feature>
<evidence type="ECO:0000313" key="3">
    <source>
        <dbReference type="Proteomes" id="UP000054977"/>
    </source>
</evidence>
<gene>
    <name evidence="2" type="ORF">AWB65_04657</name>
</gene>
<keyword evidence="3" id="KW-1185">Reference proteome</keyword>
<comment type="caution">
    <text evidence="2">The sequence shown here is derived from an EMBL/GenBank/DDBJ whole genome shotgun (WGS) entry which is preliminary data.</text>
</comment>
<dbReference type="EMBL" id="FCNW02000031">
    <property type="protein sequence ID" value="SAL54809.1"/>
    <property type="molecule type" value="Genomic_DNA"/>
</dbReference>
<dbReference type="OrthoDB" id="9811812at2"/>
<proteinExistence type="predicted"/>
<dbReference type="AlphaFoldDB" id="A0A158IEX8"/>
<accession>A0A158IEX8</accession>
<dbReference type="Pfam" id="PF08818">
    <property type="entry name" value="DUF1801"/>
    <property type="match status" value="1"/>
</dbReference>
<evidence type="ECO:0000259" key="1">
    <source>
        <dbReference type="Pfam" id="PF08818"/>
    </source>
</evidence>
<protein>
    <recommendedName>
        <fullName evidence="1">YdhG-like domain-containing protein</fullName>
    </recommendedName>
</protein>